<dbReference type="Proteomes" id="UP000299102">
    <property type="component" value="Unassembled WGS sequence"/>
</dbReference>
<dbReference type="EMBL" id="BGZK01000001">
    <property type="protein sequence ID" value="GBO98637.1"/>
    <property type="molecule type" value="Genomic_DNA"/>
</dbReference>
<keyword evidence="2" id="KW-1185">Reference proteome</keyword>
<name>A0A4C1SBT4_EUMVA</name>
<dbReference type="AlphaFoldDB" id="A0A4C1SBT4"/>
<evidence type="ECO:0000313" key="2">
    <source>
        <dbReference type="Proteomes" id="UP000299102"/>
    </source>
</evidence>
<evidence type="ECO:0000313" key="1">
    <source>
        <dbReference type="EMBL" id="GBO98637.1"/>
    </source>
</evidence>
<organism evidence="1 2">
    <name type="scientific">Eumeta variegata</name>
    <name type="common">Bagworm moth</name>
    <name type="synonym">Eumeta japonica</name>
    <dbReference type="NCBI Taxonomy" id="151549"/>
    <lineage>
        <taxon>Eukaryota</taxon>
        <taxon>Metazoa</taxon>
        <taxon>Ecdysozoa</taxon>
        <taxon>Arthropoda</taxon>
        <taxon>Hexapoda</taxon>
        <taxon>Insecta</taxon>
        <taxon>Pterygota</taxon>
        <taxon>Neoptera</taxon>
        <taxon>Endopterygota</taxon>
        <taxon>Lepidoptera</taxon>
        <taxon>Glossata</taxon>
        <taxon>Ditrysia</taxon>
        <taxon>Tineoidea</taxon>
        <taxon>Psychidae</taxon>
        <taxon>Oiketicinae</taxon>
        <taxon>Eumeta</taxon>
    </lineage>
</organism>
<proteinExistence type="predicted"/>
<protein>
    <submittedName>
        <fullName evidence="1">Uncharacterized protein</fullName>
    </submittedName>
</protein>
<sequence>MIDTAPRDHQRDCDNGRFVLGPTVLERAGAIPASDSRPREVIYSKTVTFYNFTIKRAVPVPANAMTDSQTALMIAL</sequence>
<accession>A0A4C1SBT4</accession>
<gene>
    <name evidence="1" type="ORF">EVAR_175_1</name>
</gene>
<comment type="caution">
    <text evidence="1">The sequence shown here is derived from an EMBL/GenBank/DDBJ whole genome shotgun (WGS) entry which is preliminary data.</text>
</comment>
<reference evidence="1 2" key="1">
    <citation type="journal article" date="2019" name="Commun. Biol.">
        <title>The bagworm genome reveals a unique fibroin gene that provides high tensile strength.</title>
        <authorList>
            <person name="Kono N."/>
            <person name="Nakamura H."/>
            <person name="Ohtoshi R."/>
            <person name="Tomita M."/>
            <person name="Numata K."/>
            <person name="Arakawa K."/>
        </authorList>
    </citation>
    <scope>NUCLEOTIDE SEQUENCE [LARGE SCALE GENOMIC DNA]</scope>
</reference>